<reference evidence="1" key="3">
    <citation type="submission" date="2023-05" db="EMBL/GenBank/DDBJ databases">
        <authorList>
            <person name="Smith C.H."/>
        </authorList>
    </citation>
    <scope>NUCLEOTIDE SEQUENCE</scope>
    <source>
        <strain evidence="1">CHS0354</strain>
        <tissue evidence="1">Mantle</tissue>
    </source>
</reference>
<evidence type="ECO:0000313" key="2">
    <source>
        <dbReference type="Proteomes" id="UP001195483"/>
    </source>
</evidence>
<organism evidence="1 2">
    <name type="scientific">Potamilus streckersoni</name>
    <dbReference type="NCBI Taxonomy" id="2493646"/>
    <lineage>
        <taxon>Eukaryota</taxon>
        <taxon>Metazoa</taxon>
        <taxon>Spiralia</taxon>
        <taxon>Lophotrochozoa</taxon>
        <taxon>Mollusca</taxon>
        <taxon>Bivalvia</taxon>
        <taxon>Autobranchia</taxon>
        <taxon>Heteroconchia</taxon>
        <taxon>Palaeoheterodonta</taxon>
        <taxon>Unionida</taxon>
        <taxon>Unionoidea</taxon>
        <taxon>Unionidae</taxon>
        <taxon>Ambleminae</taxon>
        <taxon>Lampsilini</taxon>
        <taxon>Potamilus</taxon>
    </lineage>
</organism>
<proteinExistence type="predicted"/>
<protein>
    <submittedName>
        <fullName evidence="1">Uncharacterized protein</fullName>
    </submittedName>
</protein>
<name>A0AAE0SQQ5_9BIVA</name>
<keyword evidence="2" id="KW-1185">Reference proteome</keyword>
<reference evidence="1" key="1">
    <citation type="journal article" date="2021" name="Genome Biol. Evol.">
        <title>A High-Quality Reference Genome for a Parasitic Bivalve with Doubly Uniparental Inheritance (Bivalvia: Unionida).</title>
        <authorList>
            <person name="Smith C.H."/>
        </authorList>
    </citation>
    <scope>NUCLEOTIDE SEQUENCE</scope>
    <source>
        <strain evidence="1">CHS0354</strain>
    </source>
</reference>
<dbReference type="Proteomes" id="UP001195483">
    <property type="component" value="Unassembled WGS sequence"/>
</dbReference>
<accession>A0AAE0SQQ5</accession>
<reference evidence="1" key="2">
    <citation type="journal article" date="2021" name="Genome Biol. Evol.">
        <title>Developing a high-quality reference genome for a parasitic bivalve with doubly uniparental inheritance (Bivalvia: Unionida).</title>
        <authorList>
            <person name="Smith C.H."/>
        </authorList>
    </citation>
    <scope>NUCLEOTIDE SEQUENCE</scope>
    <source>
        <strain evidence="1">CHS0354</strain>
        <tissue evidence="1">Mantle</tissue>
    </source>
</reference>
<sequence length="155" mass="18111">MMNKRDQFIGKSFTAYHDGTTIIEVVDMDVWWRVNETMTIKTLNNGQVFQGVDYFRIYRKLPWSEKDFCQVFVMYQEGQSDHMAVRLAAPLRNADIDPQRIDNSTDLLGGKRFVSKAGCHNERNYGHCVRCCLCAFVIFKSFSYISINVGCRWQR</sequence>
<dbReference type="AlphaFoldDB" id="A0AAE0SQQ5"/>
<dbReference type="EMBL" id="JAEAOA010001955">
    <property type="protein sequence ID" value="KAK3596436.1"/>
    <property type="molecule type" value="Genomic_DNA"/>
</dbReference>
<evidence type="ECO:0000313" key="1">
    <source>
        <dbReference type="EMBL" id="KAK3596436.1"/>
    </source>
</evidence>
<comment type="caution">
    <text evidence="1">The sequence shown here is derived from an EMBL/GenBank/DDBJ whole genome shotgun (WGS) entry which is preliminary data.</text>
</comment>
<gene>
    <name evidence="1" type="ORF">CHS0354_033399</name>
</gene>